<feature type="transmembrane region" description="Helical" evidence="9">
    <location>
        <begin position="205"/>
        <end position="225"/>
    </location>
</feature>
<dbReference type="Pfam" id="PF07690">
    <property type="entry name" value="MFS_1"/>
    <property type="match status" value="2"/>
</dbReference>
<keyword evidence="6 9" id="KW-0812">Transmembrane</keyword>
<feature type="transmembrane region" description="Helical" evidence="9">
    <location>
        <begin position="85"/>
        <end position="105"/>
    </location>
</feature>
<dbReference type="SUPFAM" id="SSF103473">
    <property type="entry name" value="MFS general substrate transporter"/>
    <property type="match status" value="1"/>
</dbReference>
<keyword evidence="3" id="KW-0813">Transport</keyword>
<evidence type="ECO:0000256" key="3">
    <source>
        <dbReference type="ARBA" id="ARBA00022448"/>
    </source>
</evidence>
<feature type="transmembrane region" description="Helical" evidence="9">
    <location>
        <begin position="333"/>
        <end position="355"/>
    </location>
</feature>
<dbReference type="InterPro" id="IPR011701">
    <property type="entry name" value="MFS"/>
</dbReference>
<dbReference type="PROSITE" id="PS50850">
    <property type="entry name" value="MFS"/>
    <property type="match status" value="1"/>
</dbReference>
<dbReference type="OrthoDB" id="9061072at2"/>
<dbReference type="InterPro" id="IPR020846">
    <property type="entry name" value="MFS_dom"/>
</dbReference>
<dbReference type="RefSeq" id="WP_142709231.1">
    <property type="nucleotide sequence ID" value="NZ_VIRS01000042.1"/>
</dbReference>
<evidence type="ECO:0000256" key="5">
    <source>
        <dbReference type="ARBA" id="ARBA00022597"/>
    </source>
</evidence>
<organism evidence="11 12">
    <name type="scientific">Cryptosporangium phraense</name>
    <dbReference type="NCBI Taxonomy" id="2593070"/>
    <lineage>
        <taxon>Bacteria</taxon>
        <taxon>Bacillati</taxon>
        <taxon>Actinomycetota</taxon>
        <taxon>Actinomycetes</taxon>
        <taxon>Cryptosporangiales</taxon>
        <taxon>Cryptosporangiaceae</taxon>
        <taxon>Cryptosporangium</taxon>
    </lineage>
</organism>
<feature type="transmembrane region" description="Helical" evidence="9">
    <location>
        <begin position="111"/>
        <end position="132"/>
    </location>
</feature>
<evidence type="ECO:0000256" key="6">
    <source>
        <dbReference type="ARBA" id="ARBA00022692"/>
    </source>
</evidence>
<dbReference type="PANTHER" id="PTHR23535">
    <property type="entry name" value="SUGAR EFFLUX TRANSPORTER A-RELATED"/>
    <property type="match status" value="1"/>
</dbReference>
<evidence type="ECO:0000256" key="8">
    <source>
        <dbReference type="ARBA" id="ARBA00023136"/>
    </source>
</evidence>
<dbReference type="InParanoid" id="A0A545AGC8"/>
<feature type="transmembrane region" description="Helical" evidence="9">
    <location>
        <begin position="304"/>
        <end position="326"/>
    </location>
</feature>
<feature type="transmembrane region" description="Helical" evidence="9">
    <location>
        <begin position="277"/>
        <end position="298"/>
    </location>
</feature>
<evidence type="ECO:0000256" key="7">
    <source>
        <dbReference type="ARBA" id="ARBA00022989"/>
    </source>
</evidence>
<feature type="transmembrane region" description="Helical" evidence="9">
    <location>
        <begin position="367"/>
        <end position="389"/>
    </location>
</feature>
<comment type="caution">
    <text evidence="11">The sequence shown here is derived from an EMBL/GenBank/DDBJ whole genome shotgun (WGS) entry which is preliminary data.</text>
</comment>
<name>A0A545AGC8_9ACTN</name>
<evidence type="ECO:0000256" key="9">
    <source>
        <dbReference type="SAM" id="Phobius"/>
    </source>
</evidence>
<comment type="subcellular location">
    <subcellularLocation>
        <location evidence="1">Cell membrane</location>
        <topology evidence="1">Multi-pass membrane protein</topology>
    </subcellularLocation>
</comment>
<evidence type="ECO:0000313" key="11">
    <source>
        <dbReference type="EMBL" id="TQS40387.1"/>
    </source>
</evidence>
<feature type="transmembrane region" description="Helical" evidence="9">
    <location>
        <begin position="245"/>
        <end position="265"/>
    </location>
</feature>
<protein>
    <submittedName>
        <fullName evidence="11">MFS transporter</fullName>
    </submittedName>
</protein>
<feature type="transmembrane region" description="Helical" evidence="9">
    <location>
        <begin position="164"/>
        <end position="184"/>
    </location>
</feature>
<dbReference type="AlphaFoldDB" id="A0A545AGC8"/>
<evidence type="ECO:0000313" key="12">
    <source>
        <dbReference type="Proteomes" id="UP000317982"/>
    </source>
</evidence>
<accession>A0A545AGC8</accession>
<evidence type="ECO:0000256" key="1">
    <source>
        <dbReference type="ARBA" id="ARBA00004651"/>
    </source>
</evidence>
<keyword evidence="5" id="KW-0762">Sugar transport</keyword>
<keyword evidence="12" id="KW-1185">Reference proteome</keyword>
<keyword evidence="8 9" id="KW-0472">Membrane</keyword>
<dbReference type="PANTHER" id="PTHR23535:SF2">
    <property type="entry name" value="SUGAR EFFLUX TRANSPORTER A-RELATED"/>
    <property type="match status" value="1"/>
</dbReference>
<dbReference type="Gene3D" id="1.20.1250.20">
    <property type="entry name" value="MFS general substrate transporter like domains"/>
    <property type="match status" value="2"/>
</dbReference>
<feature type="transmembrane region" description="Helical" evidence="9">
    <location>
        <begin position="49"/>
        <end position="73"/>
    </location>
</feature>
<keyword evidence="4" id="KW-1003">Cell membrane</keyword>
<dbReference type="GO" id="GO:0022857">
    <property type="term" value="F:transmembrane transporter activity"/>
    <property type="evidence" value="ECO:0007669"/>
    <property type="project" value="InterPro"/>
</dbReference>
<evidence type="ECO:0000259" key="10">
    <source>
        <dbReference type="PROSITE" id="PS50850"/>
    </source>
</evidence>
<proteinExistence type="inferred from homology"/>
<dbReference type="GO" id="GO:0005886">
    <property type="term" value="C:plasma membrane"/>
    <property type="evidence" value="ECO:0007669"/>
    <property type="project" value="UniProtKB-SubCell"/>
</dbReference>
<dbReference type="InterPro" id="IPR036259">
    <property type="entry name" value="MFS_trans_sf"/>
</dbReference>
<dbReference type="EMBL" id="VIRS01000042">
    <property type="protein sequence ID" value="TQS40387.1"/>
    <property type="molecule type" value="Genomic_DNA"/>
</dbReference>
<feature type="transmembrane region" description="Helical" evidence="9">
    <location>
        <begin position="139"/>
        <end position="158"/>
    </location>
</feature>
<evidence type="ECO:0000256" key="4">
    <source>
        <dbReference type="ARBA" id="ARBA00022475"/>
    </source>
</evidence>
<evidence type="ECO:0000256" key="2">
    <source>
        <dbReference type="ARBA" id="ARBA00006523"/>
    </source>
</evidence>
<comment type="similarity">
    <text evidence="2">Belongs to the major facilitator superfamily. Set transporter family.</text>
</comment>
<keyword evidence="7 9" id="KW-1133">Transmembrane helix</keyword>
<feature type="transmembrane region" description="Helical" evidence="9">
    <location>
        <begin position="19"/>
        <end position="37"/>
    </location>
</feature>
<gene>
    <name evidence="11" type="ORF">FL583_35230</name>
</gene>
<dbReference type="Proteomes" id="UP000317982">
    <property type="component" value="Unassembled WGS sequence"/>
</dbReference>
<sequence>MTALTDAPPAFHLVLRNPLYRGATIALFLAGIGYSAAAPQMSLFLVDDLHASLSTAGLFALTNLTAPLAGYLIGARSDRIGDRLGLFRLCSVLGFVGWAVIAVSTQLWVPIVVNTLVLGFAGAATSQLFAAVQDKPVPGLDGVIGIVRIALVAGWVVGPVLGSLLAAWTGVRVMLFATALCLLAQMLPLGRQRARVAPHHETHRLAARGPMLPLILFTALTVVVYAGDTIKFAYLPLHMSRDLHFSSGLSGAIMGTQPMVEVLVIPPAMALARRFGALRLLTLTSALAVAGALCFALSHNAVGLFVGQALMGCLWGSFGGLGILVAQRLLPAAVATASAIFISAEPVSTALGGLAGGLGVDPLGLDHVFLVPAVLAAVAAVGLGVMSAVPSLKATTQDDVLPAGANDLQPGDVEMVAVPGVLRVEADDDRKPDPEQ</sequence>
<reference evidence="11 12" key="1">
    <citation type="submission" date="2019-07" db="EMBL/GenBank/DDBJ databases">
        <title>Cryptosporangium phraense sp. nov., isolated from plant litter.</title>
        <authorList>
            <person name="Suriyachadkun C."/>
        </authorList>
    </citation>
    <scope>NUCLEOTIDE SEQUENCE [LARGE SCALE GENOMIC DNA]</scope>
    <source>
        <strain evidence="11 12">A-T 5661</strain>
    </source>
</reference>
<feature type="domain" description="Major facilitator superfamily (MFS) profile" evidence="10">
    <location>
        <begin position="214"/>
        <end position="436"/>
    </location>
</feature>